<name>A0AA97GXQ3_9ACTN</name>
<accession>A0AA97GXQ3</accession>
<sequence length="306" mass="33633">MWPEDENGIIRRRSALRVGFTDTDLKLALRRGELTLVDRGVCVRTARLPQHDRRDALYRLKVVAAARESDIPLSHESAAAVHGLDLLHPDRRTVHFATSRSGGGRRMATRHIHSGLPDDAVVEVDGIAVSAVARTAVDVAAAGTFEQALAVLDSARRAGVSAGEIADELNRHRIRGRAVVAAALRHCDPRSANAGESWGRAQIITAGLPIPELQWRFELRDGSVAFTDYLWGRCLVGEFDGLRKYGRDLRPGQSVEQAVVAEKLREDALRDHVADVARWTVSELRDGTMIPMLRRRMARAGLTVTG</sequence>
<dbReference type="RefSeq" id="WP_420039749.1">
    <property type="nucleotide sequence ID" value="NZ_CP128986.1"/>
</dbReference>
<organism evidence="1">
    <name type="scientific">Gordonia sp. MP11Mi</name>
    <dbReference type="NCBI Taxonomy" id="3022769"/>
    <lineage>
        <taxon>Bacteria</taxon>
        <taxon>Bacillati</taxon>
        <taxon>Actinomycetota</taxon>
        <taxon>Actinomycetes</taxon>
        <taxon>Mycobacteriales</taxon>
        <taxon>Gordoniaceae</taxon>
        <taxon>Gordonia</taxon>
    </lineage>
</organism>
<evidence type="ECO:0008006" key="2">
    <source>
        <dbReference type="Google" id="ProtNLM"/>
    </source>
</evidence>
<gene>
    <name evidence="1" type="ORF">MP11Mi_30900</name>
</gene>
<dbReference type="EMBL" id="CP128986">
    <property type="protein sequence ID" value="WOC13978.1"/>
    <property type="molecule type" value="Genomic_DNA"/>
</dbReference>
<evidence type="ECO:0000313" key="1">
    <source>
        <dbReference type="EMBL" id="WOC13978.1"/>
    </source>
</evidence>
<reference evidence="1" key="1">
    <citation type="submission" date="2023-06" db="EMBL/GenBank/DDBJ databases">
        <title>Gordonia sp. nov. and Pseudochrobactrum sp. nov., two species isolated from the burying beetle Nicrophorus vespilloides.</title>
        <authorList>
            <person name="Poehlein A."/>
            <person name="Guzman J."/>
            <person name="Daniel R."/>
            <person name="Vilcinskas A."/>
        </authorList>
    </citation>
    <scope>NUCLEOTIDE SEQUENCE</scope>
    <source>
        <strain evidence="1">MP11Mi</strain>
    </source>
</reference>
<dbReference type="AlphaFoldDB" id="A0AA97GXQ3"/>
<proteinExistence type="predicted"/>
<protein>
    <recommendedName>
        <fullName evidence="2">AbiEi antitoxin C-terminal domain-containing protein</fullName>
    </recommendedName>
</protein>